<dbReference type="Proteomes" id="UP000190367">
    <property type="component" value="Unassembled WGS sequence"/>
</dbReference>
<evidence type="ECO:0008006" key="3">
    <source>
        <dbReference type="Google" id="ProtNLM"/>
    </source>
</evidence>
<dbReference type="OrthoDB" id="9810174at2"/>
<keyword evidence="2" id="KW-1185">Reference proteome</keyword>
<sequence>MKPNVDIVNLVAIQELADVSLPALSDYLAIGKATDLLGKRISVNDLAQLISSVLGSGTLIPSRRYKVTGSTPGSVPPGASIIVNGDGQGEIDDPFLDGKFYEVHRNGLLIPKGVLWDNTVVGGGIVLLQPGDIFSADEEVIISFDPQFSAYIPTPDAIARFTNGEQIITSSSTITGGMFRKLIVLQGASAILTVGLPSAAAYPQNVILAITSNGGVHRQATLTCAGSDTIAFNNTTWPSFYLGQNDQILLIPNAAGNGWRIVHYSGSDRFNRIGTVDFGYLKGPNQFIATTDTPVLRTEYPGVWAWVQRLAAAQPAAVVDNATWLLNKGLWGTGDGSTTFNFPNLSGRFPRYLDPSGSVDVDRSAAGQSNLTGSLQDDLFKSHSHMYNRTPGTPGSHGWAISGNNDFDNVYEATSSTGGNETRGKNVGALPLINY</sequence>
<organism evidence="1 2">
    <name type="scientific">Chitinophaga eiseniae</name>
    <dbReference type="NCBI Taxonomy" id="634771"/>
    <lineage>
        <taxon>Bacteria</taxon>
        <taxon>Pseudomonadati</taxon>
        <taxon>Bacteroidota</taxon>
        <taxon>Chitinophagia</taxon>
        <taxon>Chitinophagales</taxon>
        <taxon>Chitinophagaceae</taxon>
        <taxon>Chitinophaga</taxon>
    </lineage>
</organism>
<dbReference type="STRING" id="634771.SAMN04488128_103165"/>
<dbReference type="RefSeq" id="WP_078670538.1">
    <property type="nucleotide sequence ID" value="NZ_FUWZ01000003.1"/>
</dbReference>
<evidence type="ECO:0000313" key="1">
    <source>
        <dbReference type="EMBL" id="SKA29730.1"/>
    </source>
</evidence>
<protein>
    <recommendedName>
        <fullName evidence="3">Phage Tail Collar Domain</fullName>
    </recommendedName>
</protein>
<accession>A0A1T4SN93</accession>
<gene>
    <name evidence="1" type="ORF">SAMN04488128_103165</name>
</gene>
<evidence type="ECO:0000313" key="2">
    <source>
        <dbReference type="Proteomes" id="UP000190367"/>
    </source>
</evidence>
<proteinExistence type="predicted"/>
<dbReference type="AlphaFoldDB" id="A0A1T4SN93"/>
<name>A0A1T4SN93_9BACT</name>
<dbReference type="EMBL" id="FUWZ01000003">
    <property type="protein sequence ID" value="SKA29730.1"/>
    <property type="molecule type" value="Genomic_DNA"/>
</dbReference>
<reference evidence="2" key="1">
    <citation type="submission" date="2017-02" db="EMBL/GenBank/DDBJ databases">
        <authorList>
            <person name="Varghese N."/>
            <person name="Submissions S."/>
        </authorList>
    </citation>
    <scope>NUCLEOTIDE SEQUENCE [LARGE SCALE GENOMIC DNA]</scope>
    <source>
        <strain evidence="2">DSM 22224</strain>
    </source>
</reference>
<dbReference type="SUPFAM" id="SSF88874">
    <property type="entry name" value="Receptor-binding domain of short tail fibre protein gp12"/>
    <property type="match status" value="1"/>
</dbReference>